<evidence type="ECO:0000256" key="4">
    <source>
        <dbReference type="ARBA" id="ARBA00022989"/>
    </source>
</evidence>
<dbReference type="Pfam" id="PF00563">
    <property type="entry name" value="EAL"/>
    <property type="match status" value="1"/>
</dbReference>
<dbReference type="CDD" id="cd01948">
    <property type="entry name" value="EAL"/>
    <property type="match status" value="1"/>
</dbReference>
<dbReference type="InterPro" id="IPR035919">
    <property type="entry name" value="EAL_sf"/>
</dbReference>
<reference evidence="9" key="1">
    <citation type="journal article" date="2021" name="PeerJ">
        <title>Extensive microbial diversity within the chicken gut microbiome revealed by metagenomics and culture.</title>
        <authorList>
            <person name="Gilroy R."/>
            <person name="Ravi A."/>
            <person name="Getino M."/>
            <person name="Pursley I."/>
            <person name="Horton D.L."/>
            <person name="Alikhan N.F."/>
            <person name="Baker D."/>
            <person name="Gharbi K."/>
            <person name="Hall N."/>
            <person name="Watson M."/>
            <person name="Adriaenssens E.M."/>
            <person name="Foster-Nyarko E."/>
            <person name="Jarju S."/>
            <person name="Secka A."/>
            <person name="Antonio M."/>
            <person name="Oren A."/>
            <person name="Chaudhuri R.R."/>
            <person name="La Ragione R."/>
            <person name="Hildebrand F."/>
            <person name="Pallen M.J."/>
        </authorList>
    </citation>
    <scope>NUCLEOTIDE SEQUENCE</scope>
    <source>
        <strain evidence="9">USAMLcec2-132</strain>
    </source>
</reference>
<keyword evidence="4 7" id="KW-1133">Transmembrane helix</keyword>
<keyword evidence="6" id="KW-0653">Protein transport</keyword>
<keyword evidence="5 7" id="KW-0472">Membrane</keyword>
<dbReference type="GO" id="GO:0005886">
    <property type="term" value="C:plasma membrane"/>
    <property type="evidence" value="ECO:0007669"/>
    <property type="project" value="UniProtKB-SubCell"/>
</dbReference>
<dbReference type="GO" id="GO:0071111">
    <property type="term" value="F:cyclic-guanylate-specific phosphodiesterase activity"/>
    <property type="evidence" value="ECO:0007669"/>
    <property type="project" value="InterPro"/>
</dbReference>
<dbReference type="PANTHER" id="PTHR33121:SF32">
    <property type="entry name" value="RNASE E SPECIFICITY FACTOR CSRD"/>
    <property type="match status" value="1"/>
</dbReference>
<protein>
    <submittedName>
        <fullName evidence="9">EAL domain-containing protein</fullName>
    </submittedName>
</protein>
<keyword evidence="2" id="KW-1003">Cell membrane</keyword>
<dbReference type="Proteomes" id="UP000823891">
    <property type="component" value="Unassembled WGS sequence"/>
</dbReference>
<dbReference type="GO" id="GO:0015031">
    <property type="term" value="P:protein transport"/>
    <property type="evidence" value="ECO:0007669"/>
    <property type="project" value="UniProtKB-KW"/>
</dbReference>
<evidence type="ECO:0000256" key="2">
    <source>
        <dbReference type="ARBA" id="ARBA00022475"/>
    </source>
</evidence>
<dbReference type="PROSITE" id="PS50883">
    <property type="entry name" value="EAL"/>
    <property type="match status" value="1"/>
</dbReference>
<dbReference type="Gene3D" id="3.20.20.450">
    <property type="entry name" value="EAL domain"/>
    <property type="match status" value="1"/>
</dbReference>
<accession>A0A9D2NIK3</accession>
<feature type="transmembrane region" description="Helical" evidence="7">
    <location>
        <begin position="141"/>
        <end position="162"/>
    </location>
</feature>
<organism evidence="9 10">
    <name type="scientific">Candidatus Eisenbergiella merdavium</name>
    <dbReference type="NCBI Taxonomy" id="2838551"/>
    <lineage>
        <taxon>Bacteria</taxon>
        <taxon>Bacillati</taxon>
        <taxon>Bacillota</taxon>
        <taxon>Clostridia</taxon>
        <taxon>Lachnospirales</taxon>
        <taxon>Lachnospiraceae</taxon>
        <taxon>Eisenbergiella</taxon>
    </lineage>
</organism>
<dbReference type="InterPro" id="IPR002898">
    <property type="entry name" value="MotA_ExbB_proton_chnl"/>
</dbReference>
<evidence type="ECO:0000256" key="1">
    <source>
        <dbReference type="ARBA" id="ARBA00004651"/>
    </source>
</evidence>
<evidence type="ECO:0000313" key="9">
    <source>
        <dbReference type="EMBL" id="HJC24906.1"/>
    </source>
</evidence>
<keyword evidence="6" id="KW-0813">Transport</keyword>
<evidence type="ECO:0000313" key="10">
    <source>
        <dbReference type="Proteomes" id="UP000823891"/>
    </source>
</evidence>
<dbReference type="InterPro" id="IPR001633">
    <property type="entry name" value="EAL_dom"/>
</dbReference>
<comment type="similarity">
    <text evidence="6">Belongs to the exbB/tolQ family.</text>
</comment>
<comment type="subcellular location">
    <subcellularLocation>
        <location evidence="1">Cell membrane</location>
        <topology evidence="1">Multi-pass membrane protein</topology>
    </subcellularLocation>
    <subcellularLocation>
        <location evidence="6">Membrane</location>
        <topology evidence="6">Multi-pass membrane protein</topology>
    </subcellularLocation>
</comment>
<dbReference type="PANTHER" id="PTHR33121">
    <property type="entry name" value="CYCLIC DI-GMP PHOSPHODIESTERASE PDEF"/>
    <property type="match status" value="1"/>
</dbReference>
<gene>
    <name evidence="9" type="ORF">H9761_14580</name>
</gene>
<evidence type="ECO:0000259" key="8">
    <source>
        <dbReference type="PROSITE" id="PS50883"/>
    </source>
</evidence>
<comment type="caution">
    <text evidence="9">The sequence shown here is derived from an EMBL/GenBank/DDBJ whole genome shotgun (WGS) entry which is preliminary data.</text>
</comment>
<dbReference type="EMBL" id="DWWS01000050">
    <property type="protein sequence ID" value="HJC24906.1"/>
    <property type="molecule type" value="Genomic_DNA"/>
</dbReference>
<keyword evidence="3 7" id="KW-0812">Transmembrane</keyword>
<dbReference type="SUPFAM" id="SSF141868">
    <property type="entry name" value="EAL domain-like"/>
    <property type="match status" value="1"/>
</dbReference>
<reference evidence="9" key="2">
    <citation type="submission" date="2021-04" db="EMBL/GenBank/DDBJ databases">
        <authorList>
            <person name="Gilroy R."/>
        </authorList>
    </citation>
    <scope>NUCLEOTIDE SEQUENCE</scope>
    <source>
        <strain evidence="9">USAMLcec2-132</strain>
    </source>
</reference>
<dbReference type="InterPro" id="IPR050706">
    <property type="entry name" value="Cyclic-di-GMP_PDE-like"/>
</dbReference>
<evidence type="ECO:0000256" key="6">
    <source>
        <dbReference type="RuleBase" id="RU004057"/>
    </source>
</evidence>
<evidence type="ECO:0000256" key="7">
    <source>
        <dbReference type="SAM" id="Phobius"/>
    </source>
</evidence>
<dbReference type="Pfam" id="PF01618">
    <property type="entry name" value="MotA_ExbB"/>
    <property type="match status" value="1"/>
</dbReference>
<feature type="transmembrane region" description="Helical" evidence="7">
    <location>
        <begin position="182"/>
        <end position="200"/>
    </location>
</feature>
<sequence>MKKWLSYGMCFVILAGAAALAISSPDWLSALIVGVMTAIILAGEIFGVFPLIQYISGFENAMANIRKAQELQSSMPWIAIQRLDAFFGQKLLDHLFEEYREKAEEERKNGMIIDDIDGMINEEELALRSWQGVVLQIPGTLTGLGLLGTFIGLLTGISSIQISSVDATLTSIMDLFSGVRVAFYTSISGVILSMTFNITYKIIWNIMVRDLGIFVSMFQRNVIPSSDEQLRYSRKKDMQQIQDRLSSLPKYGNYSLANSGESFQSNAGSESVLMPQILSGLQNMEFMFYLQPRYDLNTQKIIGAEALVRWKHPRLGMVAPSVFIPVLEKNGYITKLDQYIWERVCSQMRDWIDAGIRPVPISVNISKTDILALNIAEVFSELIHKYRLPPRCIEFDIAQNAYLEARNFVLEFEKEVQQKGFRIVVDGFTGDFFALQSGGGSPGADAYKLDLRFCKENDRINAIAEQARSMQVSLMAEGIENMKQMSVLRKNGITEGQGFYLSKSVAVEEFEKMMSWGQDA</sequence>
<feature type="transmembrane region" description="Helical" evidence="7">
    <location>
        <begin position="31"/>
        <end position="52"/>
    </location>
</feature>
<proteinExistence type="inferred from homology"/>
<evidence type="ECO:0000256" key="5">
    <source>
        <dbReference type="ARBA" id="ARBA00023136"/>
    </source>
</evidence>
<dbReference type="AlphaFoldDB" id="A0A9D2NIK3"/>
<feature type="domain" description="EAL" evidence="8">
    <location>
        <begin position="270"/>
        <end position="518"/>
    </location>
</feature>
<name>A0A9D2NIK3_9FIRM</name>
<evidence type="ECO:0000256" key="3">
    <source>
        <dbReference type="ARBA" id="ARBA00022692"/>
    </source>
</evidence>
<dbReference type="SMART" id="SM00052">
    <property type="entry name" value="EAL"/>
    <property type="match status" value="1"/>
</dbReference>